<feature type="domain" description="ABC transporter" evidence="24">
    <location>
        <begin position="982"/>
        <end position="1215"/>
    </location>
</feature>
<evidence type="ECO:0000256" key="6">
    <source>
        <dbReference type="ARBA" id="ARBA00022448"/>
    </source>
</evidence>
<dbReference type="GO" id="GO:0006082">
    <property type="term" value="P:organic acid metabolic process"/>
    <property type="evidence" value="ECO:0007669"/>
    <property type="project" value="TreeGrafter"/>
</dbReference>
<keyword evidence="11" id="KW-0547">Nucleotide-binding</keyword>
<feature type="transmembrane region" description="Helical" evidence="23">
    <location>
        <begin position="750"/>
        <end position="772"/>
    </location>
</feature>
<dbReference type="Gene3D" id="1.10.630.10">
    <property type="entry name" value="Cytochrome P450"/>
    <property type="match status" value="2"/>
</dbReference>
<keyword evidence="17" id="KW-0408">Iron</keyword>
<evidence type="ECO:0000259" key="24">
    <source>
        <dbReference type="PROSITE" id="PS50893"/>
    </source>
</evidence>
<keyword evidence="16" id="KW-0560">Oxidoreductase</keyword>
<dbReference type="InterPro" id="IPR017972">
    <property type="entry name" value="Cyt_P450_CS"/>
</dbReference>
<evidence type="ECO:0000313" key="25">
    <source>
        <dbReference type="EMBL" id="GLD66191.1"/>
    </source>
</evidence>
<keyword evidence="12" id="KW-0256">Endoplasmic reticulum</keyword>
<evidence type="ECO:0000256" key="21">
    <source>
        <dbReference type="ARBA" id="ARBA00023180"/>
    </source>
</evidence>
<evidence type="ECO:0000256" key="9">
    <source>
        <dbReference type="ARBA" id="ARBA00022723"/>
    </source>
</evidence>
<dbReference type="FunFam" id="3.40.50.300:FF:000327">
    <property type="entry name" value="ATP-binding cassette sub-family A member 3"/>
    <property type="match status" value="1"/>
</dbReference>
<dbReference type="GO" id="GO:0046222">
    <property type="term" value="P:aflatoxin metabolic process"/>
    <property type="evidence" value="ECO:0007669"/>
    <property type="project" value="UniProtKB-ARBA"/>
</dbReference>
<comment type="catalytic activity">
    <reaction evidence="22">
        <text>cholesterol(in) + ATP + H2O = cholesterol(out) + ADP + phosphate + H(+)</text>
        <dbReference type="Rhea" id="RHEA:39051"/>
        <dbReference type="ChEBI" id="CHEBI:15377"/>
        <dbReference type="ChEBI" id="CHEBI:15378"/>
        <dbReference type="ChEBI" id="CHEBI:16113"/>
        <dbReference type="ChEBI" id="CHEBI:30616"/>
        <dbReference type="ChEBI" id="CHEBI:43474"/>
        <dbReference type="ChEBI" id="CHEBI:456216"/>
    </reaction>
    <physiologicalReaction direction="left-to-right" evidence="22">
        <dbReference type="Rhea" id="RHEA:39052"/>
    </physiologicalReaction>
</comment>
<feature type="transmembrane region" description="Helical" evidence="23">
    <location>
        <begin position="905"/>
        <end position="923"/>
    </location>
</feature>
<evidence type="ECO:0000256" key="1">
    <source>
        <dbReference type="ARBA" id="ARBA00001971"/>
    </source>
</evidence>
<dbReference type="Gene3D" id="3.40.50.300">
    <property type="entry name" value="P-loop containing nucleotide triphosphate hydrolases"/>
    <property type="match status" value="2"/>
</dbReference>
<keyword evidence="14" id="KW-0492">Microsome</keyword>
<evidence type="ECO:0000256" key="22">
    <source>
        <dbReference type="ARBA" id="ARBA00050894"/>
    </source>
</evidence>
<evidence type="ECO:0000256" key="20">
    <source>
        <dbReference type="ARBA" id="ARBA00023136"/>
    </source>
</evidence>
<protein>
    <submittedName>
        <fullName evidence="25">ATP-binding cassette sub-family A member 3 isoform X1</fullName>
    </submittedName>
</protein>
<feature type="transmembrane region" description="Helical" evidence="23">
    <location>
        <begin position="20"/>
        <end position="39"/>
    </location>
</feature>
<organism evidence="25 26">
    <name type="scientific">Lates japonicus</name>
    <name type="common">Japanese lates</name>
    <dbReference type="NCBI Taxonomy" id="270547"/>
    <lineage>
        <taxon>Eukaryota</taxon>
        <taxon>Metazoa</taxon>
        <taxon>Chordata</taxon>
        <taxon>Craniata</taxon>
        <taxon>Vertebrata</taxon>
        <taxon>Euteleostomi</taxon>
        <taxon>Actinopterygii</taxon>
        <taxon>Neopterygii</taxon>
        <taxon>Teleostei</taxon>
        <taxon>Neoteleostei</taxon>
        <taxon>Acanthomorphata</taxon>
        <taxon>Carangaria</taxon>
        <taxon>Carangaria incertae sedis</taxon>
        <taxon>Centropomidae</taxon>
        <taxon>Lates</taxon>
    </lineage>
</organism>
<dbReference type="PANTHER" id="PTHR24300">
    <property type="entry name" value="CYTOCHROME P450 508A4-RELATED"/>
    <property type="match status" value="1"/>
</dbReference>
<keyword evidence="7" id="KW-0349">Heme</keyword>
<name>A0AAD3N576_LATJO</name>
<comment type="similarity">
    <text evidence="5">Belongs to the cytochrome P450 family.</text>
</comment>
<evidence type="ECO:0000256" key="18">
    <source>
        <dbReference type="ARBA" id="ARBA00023033"/>
    </source>
</evidence>
<dbReference type="InterPro" id="IPR036396">
    <property type="entry name" value="Cyt_P450_sf"/>
</dbReference>
<keyword evidence="26" id="KW-1185">Reference proteome</keyword>
<keyword evidence="9" id="KW-0479">Metal-binding</keyword>
<evidence type="ECO:0000313" key="26">
    <source>
        <dbReference type="Proteomes" id="UP001279410"/>
    </source>
</evidence>
<dbReference type="FunFam" id="3.40.50.300:FF:000465">
    <property type="entry name" value="ATP-binding cassette, sub-family A (ABC1), member 3"/>
    <property type="match status" value="1"/>
</dbReference>
<dbReference type="FunFam" id="1.10.630.10:FF:000165">
    <property type="entry name" value="Cytochrome P450, family 2, subfamily Y, polypeptide 3"/>
    <property type="match status" value="1"/>
</dbReference>
<evidence type="ECO:0000256" key="10">
    <source>
        <dbReference type="ARBA" id="ARBA00022737"/>
    </source>
</evidence>
<evidence type="ECO:0000256" key="17">
    <source>
        <dbReference type="ARBA" id="ARBA00023004"/>
    </source>
</evidence>
<dbReference type="InterPro" id="IPR003439">
    <property type="entry name" value="ABC_transporter-like_ATP-bd"/>
</dbReference>
<dbReference type="EMBL" id="BRZM01000088">
    <property type="protein sequence ID" value="GLD66191.1"/>
    <property type="molecule type" value="Genomic_DNA"/>
</dbReference>
<dbReference type="GO" id="GO:0016712">
    <property type="term" value="F:oxidoreductase activity, acting on paired donors, with incorporation or reduction of molecular oxygen, reduced flavin or flavoprotein as one donor, and incorporation of one atom of oxygen"/>
    <property type="evidence" value="ECO:0007669"/>
    <property type="project" value="TreeGrafter"/>
</dbReference>
<dbReference type="Pfam" id="PF00067">
    <property type="entry name" value="p450"/>
    <property type="match status" value="2"/>
</dbReference>
<dbReference type="InterPro" id="IPR001128">
    <property type="entry name" value="Cyt_P450"/>
</dbReference>
<dbReference type="InterPro" id="IPR003593">
    <property type="entry name" value="AAA+_ATPase"/>
</dbReference>
<reference evidence="25" key="1">
    <citation type="submission" date="2022-08" db="EMBL/GenBank/DDBJ databases">
        <title>Genome sequencing of akame (Lates japonicus).</title>
        <authorList>
            <person name="Hashiguchi Y."/>
            <person name="Takahashi H."/>
        </authorList>
    </citation>
    <scope>NUCLEOTIDE SEQUENCE</scope>
    <source>
        <strain evidence="25">Kochi</strain>
    </source>
</reference>
<dbReference type="GO" id="GO:0005506">
    <property type="term" value="F:iron ion binding"/>
    <property type="evidence" value="ECO:0007669"/>
    <property type="project" value="InterPro"/>
</dbReference>
<dbReference type="GO" id="GO:0005789">
    <property type="term" value="C:endoplasmic reticulum membrane"/>
    <property type="evidence" value="ECO:0007669"/>
    <property type="project" value="UniProtKB-SubCell"/>
</dbReference>
<dbReference type="CDD" id="cd03263">
    <property type="entry name" value="ABC_subfamily_A"/>
    <property type="match status" value="2"/>
</dbReference>
<dbReference type="PROSITE" id="PS00211">
    <property type="entry name" value="ABC_TRANSPORTER_1"/>
    <property type="match status" value="1"/>
</dbReference>
<dbReference type="GO" id="GO:0016887">
    <property type="term" value="F:ATP hydrolysis activity"/>
    <property type="evidence" value="ECO:0007669"/>
    <property type="project" value="InterPro"/>
</dbReference>
<dbReference type="Pfam" id="PF23321">
    <property type="entry name" value="R1_ABCA1"/>
    <property type="match status" value="1"/>
</dbReference>
<dbReference type="GO" id="GO:0140359">
    <property type="term" value="F:ABC-type transporter activity"/>
    <property type="evidence" value="ECO:0007669"/>
    <property type="project" value="InterPro"/>
</dbReference>
<evidence type="ECO:0000256" key="19">
    <source>
        <dbReference type="ARBA" id="ARBA00023055"/>
    </source>
</evidence>
<dbReference type="GO" id="GO:0006805">
    <property type="term" value="P:xenobiotic metabolic process"/>
    <property type="evidence" value="ECO:0007669"/>
    <property type="project" value="TreeGrafter"/>
</dbReference>
<dbReference type="GO" id="GO:0020037">
    <property type="term" value="F:heme binding"/>
    <property type="evidence" value="ECO:0007669"/>
    <property type="project" value="InterPro"/>
</dbReference>
<evidence type="ECO:0000256" key="11">
    <source>
        <dbReference type="ARBA" id="ARBA00022741"/>
    </source>
</evidence>
<dbReference type="PRINTS" id="PR00463">
    <property type="entry name" value="EP450I"/>
</dbReference>
<dbReference type="InterPro" id="IPR002401">
    <property type="entry name" value="Cyt_P450_E_grp-I"/>
</dbReference>
<evidence type="ECO:0000256" key="2">
    <source>
        <dbReference type="ARBA" id="ARBA00004127"/>
    </source>
</evidence>
<evidence type="ECO:0000256" key="3">
    <source>
        <dbReference type="ARBA" id="ARBA00004524"/>
    </source>
</evidence>
<dbReference type="SUPFAM" id="SSF52540">
    <property type="entry name" value="P-loop containing nucleoside triphosphate hydrolases"/>
    <property type="match status" value="2"/>
</dbReference>
<feature type="transmembrane region" description="Helical" evidence="23">
    <location>
        <begin position="793"/>
        <end position="821"/>
    </location>
</feature>
<comment type="subcellular location">
    <subcellularLocation>
        <location evidence="2">Endomembrane system</location>
        <topology evidence="2">Multi-pass membrane protein</topology>
    </subcellularLocation>
    <subcellularLocation>
        <location evidence="4">Endoplasmic reticulum membrane</location>
    </subcellularLocation>
    <subcellularLocation>
        <location evidence="3">Microsome membrane</location>
    </subcellularLocation>
</comment>
<accession>A0AAD3N576</accession>
<proteinExistence type="inferred from homology"/>
<dbReference type="InterPro" id="IPR013525">
    <property type="entry name" value="ABC2_TM"/>
</dbReference>
<keyword evidence="21" id="KW-0325">Glycoprotein</keyword>
<evidence type="ECO:0000256" key="4">
    <source>
        <dbReference type="ARBA" id="ARBA00004586"/>
    </source>
</evidence>
<dbReference type="InterPro" id="IPR017871">
    <property type="entry name" value="ABC_transporter-like_CS"/>
</dbReference>
<evidence type="ECO:0000256" key="7">
    <source>
        <dbReference type="ARBA" id="ARBA00022617"/>
    </source>
</evidence>
<keyword evidence="8 23" id="KW-0812">Transmembrane</keyword>
<dbReference type="PROSITE" id="PS00086">
    <property type="entry name" value="CYTOCHROME_P450"/>
    <property type="match status" value="1"/>
</dbReference>
<evidence type="ECO:0000256" key="23">
    <source>
        <dbReference type="SAM" id="Phobius"/>
    </source>
</evidence>
<comment type="caution">
    <text evidence="25">The sequence shown here is derived from an EMBL/GenBank/DDBJ whole genome shotgun (WGS) entry which is preliminary data.</text>
</comment>
<feature type="transmembrane region" description="Helical" evidence="23">
    <location>
        <begin position="1291"/>
        <end position="1314"/>
    </location>
</feature>
<gene>
    <name evidence="25" type="ORF">AKAME5_001760400</name>
</gene>
<evidence type="ECO:0000256" key="16">
    <source>
        <dbReference type="ARBA" id="ARBA00023002"/>
    </source>
</evidence>
<keyword evidence="6" id="KW-0813">Transport</keyword>
<dbReference type="InterPro" id="IPR056264">
    <property type="entry name" value="R2_ABCA1-4-like"/>
</dbReference>
<dbReference type="GO" id="GO:0005524">
    <property type="term" value="F:ATP binding"/>
    <property type="evidence" value="ECO:0007669"/>
    <property type="project" value="UniProtKB-KW"/>
</dbReference>
<keyword evidence="18" id="KW-0503">Monooxygenase</keyword>
<dbReference type="PROSITE" id="PS50893">
    <property type="entry name" value="ABC_TRANSPORTER_2"/>
    <property type="match status" value="2"/>
</dbReference>
<evidence type="ECO:0000256" key="5">
    <source>
        <dbReference type="ARBA" id="ARBA00010617"/>
    </source>
</evidence>
<evidence type="ECO:0000256" key="12">
    <source>
        <dbReference type="ARBA" id="ARBA00022824"/>
    </source>
</evidence>
<feature type="transmembrane region" description="Helical" evidence="23">
    <location>
        <begin position="867"/>
        <end position="885"/>
    </location>
</feature>
<keyword evidence="13 25" id="KW-0067">ATP-binding</keyword>
<dbReference type="InterPro" id="IPR050182">
    <property type="entry name" value="Cytochrome_P450_fam2"/>
</dbReference>
<comment type="cofactor">
    <cofactor evidence="1">
        <name>heme</name>
        <dbReference type="ChEBI" id="CHEBI:30413"/>
    </cofactor>
</comment>
<dbReference type="SUPFAM" id="SSF48264">
    <property type="entry name" value="Cytochrome P450"/>
    <property type="match status" value="2"/>
</dbReference>
<dbReference type="InterPro" id="IPR027417">
    <property type="entry name" value="P-loop_NTPase"/>
</dbReference>
<sequence>MRQFGLLVWKNYLQQKRQILVTLVEILLPLLFSGILIVLRQKVPFKDYPNATIYESYAVDTLPKRFLQHLQLAYVPGNSSVVRQVAEDVRGSLFISSGSGLLLFDSVLYGWVAWVHGGSFPGSTECLYHPTSSALPSYWCSSPRMALVNEKEEEEDAEKALKGEFIEEEPAGLVSGIKIKHLVKEFKVGHKTRKAVRDLTLNMFEGQITVLLGHNGAGKTTTLSMLTGLFPPTSGRAYINGYDICQDMALIRRSLGLCPQHDVLFDNLTVREHLLFYAQLKGYSKDKIPDEVDRIIRILNLEDKRQARSKTLSGGMKRKLSIGIALIGDSKVVMLDEPTSGMDPSARRATWDLLQGEKRGRTILLTTHFMDEADLLGDRIGIMAGGELQCCGSPLFLKNKYGAGYHMVIVKDALCNVSEITRLVHMYVPNATMESSAGAELSYILPKESTSRFELLFAELEMNREELGIASYGASVTTMEEVFLRVGKLVDSSLDIQAIQLPALQYQHERRSHDWTTDDASSISGMTDVTDFTDSGTLISEDCSNIKLNTGVRLHLQQFYAMFLKRALYSWRNWKVMVAQFLVPLVFTVVALVVARTFPNHRDATQLRLALSRYGPTRVPLALQPGAGPLASALAKAYSSQLPAQLGQLVNITDFTDYILTQAEEEGGSFNERCVVGAAFRGSSSLYAEATAYFNNEGYHTPATALMMVDNALFKLLAGPNASIQTGNYPMPRNMSEIAQSQLTEGKTGFAIAINLMYGMASLSSTFALLLVTESSIKSKHVQQVSGVYLSNFWFSALLWDLVNFLLPCLLMLVVFQAFGVKAFVEDNHLVDVLLLLLLYGWAVEPLMYLLSFFFSTAATAYTLPHHLICISARLLLLAVTIMTIPDITYQENYFSMSEPGVGRFLVAFSLQGVVFIILLFVIELQCVRTLWRLLTSLGRGRKQLPLIEDAALLPEDRDVAEERKRVLECQPVVESMVGSPLILQELSKVYSSGANLLAVDRLSLAVGKGECFGLLGFNGAGKTTTFKMLTGDESVTSGDAYIDGYSILRDIKKVQQRIGYCPQFDAVLDHMTGRETLSMYARLRGIPEKYVSGCVENVLRSLLLEPHADKLVRSYSGGNKRKLSAGMALIGGPPVIFLDEPSTGMDPVARRLLWDAVTRTRESGKAIIITSHSMEECEALCTRLAVMVNGQFKCLGSPQHLKSKFGSGYTLLAKVHVEAELEDSDLQLFKDFIESTFPGSQLKDEHQGMVHYHLTDKTLTWAQVFGTLEAAKEKYRIEDYCVSQISLEQVFLSFAHPTTLLGAVAVLLVLYLISSSFASEGKEPPGPRPLPLLGNLLQLDLKRPYKTLCELSEKYGPVFTVYFGTNKVVVLAGYKAVKEALVTYAEEFGDRDIAPIFYDTNQGHGILFANGDSWKEMRRFALTTLRDFGMGKRMAEEKIIEECRYLIQMFEEHKGKPFDTACPMNYATSNIISSIVYGSRFDYNDPWFKNLVRRANETIRITGSASIQLYNMFPRLVSWIKNRQLILKNVEMTVRDVKDLIKQLKETLNPHTCRGLVDCFLIRKQKEEDSCVMDTHYNEKNLIFTVTNLFAAGTDTTATTLRWGLLLMAKYPHIQDQVQEELSRVIGSHQVHVDDRKNLPYTDAVIHETQRLANIVPMSIPHKTSRDVTFQGYFIKETKLPLDYRIMLEELLQSSTSYSLLGAIVGLLVLHLLFSKHRSQENQREPPGPKPLPLLGNLLQVDLRRLDRALFDLSKTYGPVFTVYFGFKKVVVLAGYRTVKQALVNHAEEFGDREITPIFYDFSEGHGIIFSNGDSWKEMRRFALTTLRDFGMGKRISEGKIIEECHYLIEEFEKHEGKAFNNTQTISYAASNIISALMFGKRFEYKDPDLQTMVERDHKSIHLTGSVSILIYNFFPWLGPCLKNWRDLKRFVEESKADTRQIIAGLKETLNPEMCRCFVDAFLTRKQNLEESGTKDSLYHDDNLMYSVANLFAAGTDTTAVTLQWCLLFMAKYPHIQDQVQEELSRVVGSRQVRVEDRKSLPYTDAVIHETQRLANIVPMAIPHSTSQDVTLQNYFIKKGTTVVPLLTSVLYDESEWESPHTFNPSHFLDKEGKFIRRDAFMPFSAGRRVCLGESLARMELFLFFTSLLQRFRFTPPPGVTENELDITPVVGFTLTPSPHELCAVSRQ</sequence>
<evidence type="ECO:0000256" key="14">
    <source>
        <dbReference type="ARBA" id="ARBA00022848"/>
    </source>
</evidence>
<dbReference type="FunFam" id="1.10.630.10:FF:000010">
    <property type="entry name" value="cytochrome P450 2W1 isoform X2"/>
    <property type="match status" value="1"/>
</dbReference>
<dbReference type="Pfam" id="PF12698">
    <property type="entry name" value="ABC2_membrane_3"/>
    <property type="match status" value="1"/>
</dbReference>
<dbReference type="PRINTS" id="PR00385">
    <property type="entry name" value="P450"/>
</dbReference>
<evidence type="ECO:0000256" key="15">
    <source>
        <dbReference type="ARBA" id="ARBA00022989"/>
    </source>
</evidence>
<dbReference type="SMART" id="SM00382">
    <property type="entry name" value="AAA"/>
    <property type="match status" value="2"/>
</dbReference>
<dbReference type="Pfam" id="PF00005">
    <property type="entry name" value="ABC_tran"/>
    <property type="match status" value="2"/>
</dbReference>
<keyword evidence="10" id="KW-0677">Repeat</keyword>
<dbReference type="GO" id="GO:0006869">
    <property type="term" value="P:lipid transport"/>
    <property type="evidence" value="ECO:0007669"/>
    <property type="project" value="UniProtKB-KW"/>
</dbReference>
<dbReference type="Proteomes" id="UP001279410">
    <property type="component" value="Unassembled WGS sequence"/>
</dbReference>
<keyword evidence="15 23" id="KW-1133">Transmembrane helix</keyword>
<feature type="domain" description="ABC transporter" evidence="24">
    <location>
        <begin position="177"/>
        <end position="410"/>
    </location>
</feature>
<keyword evidence="19" id="KW-0445">Lipid transport</keyword>
<dbReference type="PANTHER" id="PTHR24300:SF319">
    <property type="entry name" value="CYTOCHROME P450, FAMILY 2, SUBFAMILY AC, POLYPEPTIDE 1"/>
    <property type="match status" value="1"/>
</dbReference>
<keyword evidence="20 23" id="KW-0472">Membrane</keyword>
<evidence type="ECO:0000256" key="13">
    <source>
        <dbReference type="ARBA" id="ARBA00022840"/>
    </source>
</evidence>
<evidence type="ECO:0000256" key="8">
    <source>
        <dbReference type="ARBA" id="ARBA00022692"/>
    </source>
</evidence>
<feature type="transmembrane region" description="Helical" evidence="23">
    <location>
        <begin position="833"/>
        <end position="855"/>
    </location>
</feature>